<keyword evidence="6" id="KW-0443">Lipid metabolism</keyword>
<dbReference type="EMBL" id="VBQZ03000136">
    <property type="protein sequence ID" value="MXQ95475.1"/>
    <property type="molecule type" value="Genomic_DNA"/>
</dbReference>
<comment type="caution">
    <text evidence="10">The sequence shown here is derived from an EMBL/GenBank/DDBJ whole genome shotgun (WGS) entry which is preliminary data.</text>
</comment>
<dbReference type="GO" id="GO:0052650">
    <property type="term" value="F:all-trans-retinol dehydrogenase (NADP+) activity"/>
    <property type="evidence" value="ECO:0007669"/>
    <property type="project" value="UniProtKB-EC"/>
</dbReference>
<dbReference type="Gene3D" id="3.40.50.720">
    <property type="entry name" value="NAD(P)-binding Rossmann-like Domain"/>
    <property type="match status" value="1"/>
</dbReference>
<evidence type="ECO:0000313" key="11">
    <source>
        <dbReference type="Proteomes" id="UP000322234"/>
    </source>
</evidence>
<dbReference type="PRINTS" id="PR00080">
    <property type="entry name" value="SDRFAMILY"/>
</dbReference>
<evidence type="ECO:0000256" key="4">
    <source>
        <dbReference type="ARBA" id="ARBA00022857"/>
    </source>
</evidence>
<name>A0A6B0S0H8_9CETA</name>
<dbReference type="PANTHER" id="PTHR43157">
    <property type="entry name" value="PHOSPHATIDYLINOSITOL-GLYCAN BIOSYNTHESIS CLASS F PROTEIN-RELATED"/>
    <property type="match status" value="1"/>
</dbReference>
<dbReference type="EC" id="1.1.1.300" evidence="3"/>
<evidence type="ECO:0000256" key="3">
    <source>
        <dbReference type="ARBA" id="ARBA00012852"/>
    </source>
</evidence>
<gene>
    <name evidence="10" type="ORF">E5288_WYG012584</name>
</gene>
<dbReference type="PANTHER" id="PTHR43157:SF70">
    <property type="entry name" value="RETINOL DEHYDROGENASE 11"/>
    <property type="match status" value="1"/>
</dbReference>
<dbReference type="InterPro" id="IPR036291">
    <property type="entry name" value="NAD(P)-bd_dom_sf"/>
</dbReference>
<evidence type="ECO:0000256" key="5">
    <source>
        <dbReference type="ARBA" id="ARBA00023002"/>
    </source>
</evidence>
<protein>
    <recommendedName>
        <fullName evidence="3">NADP-retinol dehydrogenase</fullName>
        <ecNumber evidence="3">1.1.1.300</ecNumber>
    </recommendedName>
</protein>
<evidence type="ECO:0000313" key="10">
    <source>
        <dbReference type="EMBL" id="MXQ95475.1"/>
    </source>
</evidence>
<keyword evidence="4" id="KW-0521">NADP</keyword>
<comment type="catalytic activity">
    <reaction evidence="7">
        <text>all-trans-retinol + NADP(+) = all-trans-retinal + NADPH + H(+)</text>
        <dbReference type="Rhea" id="RHEA:25033"/>
        <dbReference type="ChEBI" id="CHEBI:15378"/>
        <dbReference type="ChEBI" id="CHEBI:17336"/>
        <dbReference type="ChEBI" id="CHEBI:17898"/>
        <dbReference type="ChEBI" id="CHEBI:57783"/>
        <dbReference type="ChEBI" id="CHEBI:58349"/>
        <dbReference type="EC" id="1.1.1.300"/>
    </reaction>
</comment>
<dbReference type="SUPFAM" id="SSF51735">
    <property type="entry name" value="NAD(P)-binding Rossmann-fold domains"/>
    <property type="match status" value="1"/>
</dbReference>
<dbReference type="InterPro" id="IPR002347">
    <property type="entry name" value="SDR_fam"/>
</dbReference>
<comment type="similarity">
    <text evidence="2 8">Belongs to the short-chain dehydrogenases/reductases (SDR) family.</text>
</comment>
<sequence length="455" mass="50275">MPSFGLHFPEGSTPRVFVVYQGVSWRRGSSRRAQLGQLAAAAAAAPAFGRDEKSAGRGARGDIHPHRSSELQKEDRKTPCGSPGEGTAGLRSSWVLVEEKRNGRGKTERGGLSEEKDTRWWAPCFLIGLKMLSSGVCTSTIQLPGKVAVVTGANAGIGKETAKELARRGKSICFQFPSATSRVYLACRDVQKGELAAREIQMMTGNQQVLVRKLDLADTKSIRAFAKRFLEEEKHLHILINNAGVMMCPYSKTADGFEMHMGVNHLGHFLLTHLLLEKLEESAPSRVVNVSSLAHLMGRIHFHNLQGEKFYQSGLAYCHSKLANILFTQELARRLKGSGVTVYSVHPGTVSSELVRHSALMRWIWWIFSFFIKTPQQGAQTSLYCALTEGLEVLSGNHFSDCHVAWVSAQARNETVARRLWDVSCDLLGIPVDWLMMAAGPKRSLKQTTQHTPPK</sequence>
<dbReference type="Proteomes" id="UP000322234">
    <property type="component" value="Unassembled WGS sequence"/>
</dbReference>
<dbReference type="FunFam" id="3.40.50.720:FF:000145">
    <property type="entry name" value="Retinol dehydrogenase 12"/>
    <property type="match status" value="1"/>
</dbReference>
<organism evidence="10 11">
    <name type="scientific">Bos mutus</name>
    <name type="common">wild yak</name>
    <dbReference type="NCBI Taxonomy" id="72004"/>
    <lineage>
        <taxon>Eukaryota</taxon>
        <taxon>Metazoa</taxon>
        <taxon>Chordata</taxon>
        <taxon>Craniata</taxon>
        <taxon>Vertebrata</taxon>
        <taxon>Euteleostomi</taxon>
        <taxon>Mammalia</taxon>
        <taxon>Eutheria</taxon>
        <taxon>Laurasiatheria</taxon>
        <taxon>Artiodactyla</taxon>
        <taxon>Ruminantia</taxon>
        <taxon>Pecora</taxon>
        <taxon>Bovidae</taxon>
        <taxon>Bovinae</taxon>
        <taxon>Bos</taxon>
    </lineage>
</organism>
<proteinExistence type="inferred from homology"/>
<accession>A0A6B0S0H8</accession>
<evidence type="ECO:0000256" key="8">
    <source>
        <dbReference type="RuleBase" id="RU000363"/>
    </source>
</evidence>
<evidence type="ECO:0000256" key="9">
    <source>
        <dbReference type="SAM" id="MobiDB-lite"/>
    </source>
</evidence>
<feature type="compositionally biased region" description="Basic and acidic residues" evidence="9">
    <location>
        <begin position="49"/>
        <end position="78"/>
    </location>
</feature>
<evidence type="ECO:0000256" key="6">
    <source>
        <dbReference type="ARBA" id="ARBA00023098"/>
    </source>
</evidence>
<reference evidence="10" key="1">
    <citation type="submission" date="2019-10" db="EMBL/GenBank/DDBJ databases">
        <title>The sequence and de novo assembly of the wild yak genome.</title>
        <authorList>
            <person name="Liu Y."/>
        </authorList>
    </citation>
    <scope>NUCLEOTIDE SEQUENCE [LARGE SCALE GENOMIC DNA]</scope>
    <source>
        <strain evidence="10">WY2019</strain>
    </source>
</reference>
<comment type="pathway">
    <text evidence="1">Cofactor metabolism; retinol metabolism.</text>
</comment>
<dbReference type="PRINTS" id="PR00081">
    <property type="entry name" value="GDHRDH"/>
</dbReference>
<evidence type="ECO:0000256" key="7">
    <source>
        <dbReference type="ARBA" id="ARBA00050568"/>
    </source>
</evidence>
<keyword evidence="11" id="KW-1185">Reference proteome</keyword>
<keyword evidence="5" id="KW-0560">Oxidoreductase</keyword>
<dbReference type="AlphaFoldDB" id="A0A6B0S0H8"/>
<feature type="region of interest" description="Disordered" evidence="9">
    <location>
        <begin position="46"/>
        <end position="93"/>
    </location>
</feature>
<evidence type="ECO:0000256" key="2">
    <source>
        <dbReference type="ARBA" id="ARBA00006484"/>
    </source>
</evidence>
<evidence type="ECO:0000256" key="1">
    <source>
        <dbReference type="ARBA" id="ARBA00004891"/>
    </source>
</evidence>
<dbReference type="Pfam" id="PF00106">
    <property type="entry name" value="adh_short"/>
    <property type="match status" value="1"/>
</dbReference>